<protein>
    <submittedName>
        <fullName evidence="2">Uncharacterized protein</fullName>
    </submittedName>
</protein>
<feature type="region of interest" description="Disordered" evidence="1">
    <location>
        <begin position="1"/>
        <end position="20"/>
    </location>
</feature>
<organism evidence="2 3">
    <name type="scientific">Gymnopilus dilepis</name>
    <dbReference type="NCBI Taxonomy" id="231916"/>
    <lineage>
        <taxon>Eukaryota</taxon>
        <taxon>Fungi</taxon>
        <taxon>Dikarya</taxon>
        <taxon>Basidiomycota</taxon>
        <taxon>Agaricomycotina</taxon>
        <taxon>Agaricomycetes</taxon>
        <taxon>Agaricomycetidae</taxon>
        <taxon>Agaricales</taxon>
        <taxon>Agaricineae</taxon>
        <taxon>Hymenogastraceae</taxon>
        <taxon>Gymnopilus</taxon>
    </lineage>
</organism>
<sequence>MASLPHTESQQDRKRAARRQYYVAKLEEQREKNRERARKKATPNRHRNQESPVQREERKQRHREAQARYRAANRLQLRVRAWQDRYRLNIDFEGNPY</sequence>
<dbReference type="InParanoid" id="A0A409YC90"/>
<proteinExistence type="predicted"/>
<dbReference type="OrthoDB" id="10693731at2759"/>
<gene>
    <name evidence="2" type="ORF">CVT26_012212</name>
</gene>
<dbReference type="EMBL" id="NHYE01000996">
    <property type="protein sequence ID" value="PPR00628.1"/>
    <property type="molecule type" value="Genomic_DNA"/>
</dbReference>
<accession>A0A409YC90</accession>
<name>A0A409YC90_9AGAR</name>
<evidence type="ECO:0000313" key="2">
    <source>
        <dbReference type="EMBL" id="PPR00628.1"/>
    </source>
</evidence>
<feature type="compositionally biased region" description="Basic and acidic residues" evidence="1">
    <location>
        <begin position="47"/>
        <end position="67"/>
    </location>
</feature>
<keyword evidence="3" id="KW-1185">Reference proteome</keyword>
<reference evidence="2 3" key="1">
    <citation type="journal article" date="2018" name="Evol. Lett.">
        <title>Horizontal gene cluster transfer increased hallucinogenic mushroom diversity.</title>
        <authorList>
            <person name="Reynolds H.T."/>
            <person name="Vijayakumar V."/>
            <person name="Gluck-Thaler E."/>
            <person name="Korotkin H.B."/>
            <person name="Matheny P.B."/>
            <person name="Slot J.C."/>
        </authorList>
    </citation>
    <scope>NUCLEOTIDE SEQUENCE [LARGE SCALE GENOMIC DNA]</scope>
    <source>
        <strain evidence="2 3">SRW20</strain>
    </source>
</reference>
<dbReference type="AlphaFoldDB" id="A0A409YC90"/>
<evidence type="ECO:0000313" key="3">
    <source>
        <dbReference type="Proteomes" id="UP000284706"/>
    </source>
</evidence>
<dbReference type="Proteomes" id="UP000284706">
    <property type="component" value="Unassembled WGS sequence"/>
</dbReference>
<comment type="caution">
    <text evidence="2">The sequence shown here is derived from an EMBL/GenBank/DDBJ whole genome shotgun (WGS) entry which is preliminary data.</text>
</comment>
<feature type="region of interest" description="Disordered" evidence="1">
    <location>
        <begin position="26"/>
        <end position="67"/>
    </location>
</feature>
<evidence type="ECO:0000256" key="1">
    <source>
        <dbReference type="SAM" id="MobiDB-lite"/>
    </source>
</evidence>
<feature type="compositionally biased region" description="Basic residues" evidence="1">
    <location>
        <begin position="35"/>
        <end position="46"/>
    </location>
</feature>